<dbReference type="PANTHER" id="PTHR10013:SF0">
    <property type="entry name" value="GENERAL VESICULAR TRANSPORT FACTOR P115"/>
    <property type="match status" value="1"/>
</dbReference>
<protein>
    <recommendedName>
        <fullName evidence="14">General vesicular transport factor p115</fullName>
    </recommendedName>
</protein>
<keyword evidence="5" id="KW-0677">Repeat</keyword>
<dbReference type="Pfam" id="PF04869">
    <property type="entry name" value="Uso1_p115_head"/>
    <property type="match status" value="1"/>
</dbReference>
<evidence type="ECO:0000256" key="2">
    <source>
        <dbReference type="ARBA" id="ARBA00004496"/>
    </source>
</evidence>
<dbReference type="GO" id="GO:0005783">
    <property type="term" value="C:endoplasmic reticulum"/>
    <property type="evidence" value="ECO:0007669"/>
    <property type="project" value="TreeGrafter"/>
</dbReference>
<dbReference type="GO" id="GO:0000139">
    <property type="term" value="C:Golgi membrane"/>
    <property type="evidence" value="ECO:0007669"/>
    <property type="project" value="InterPro"/>
</dbReference>
<dbReference type="GO" id="GO:0048280">
    <property type="term" value="P:vesicle fusion with Golgi apparatus"/>
    <property type="evidence" value="ECO:0007669"/>
    <property type="project" value="InterPro"/>
</dbReference>
<feature type="non-terminal residue" evidence="12">
    <location>
        <position position="807"/>
    </location>
</feature>
<feature type="domain" description="Uso1/p115-like vesicle tethering protein C-terminal" evidence="11">
    <location>
        <begin position="692"/>
        <end position="798"/>
    </location>
</feature>
<dbReference type="Proteomes" id="UP000838878">
    <property type="component" value="Chromosome 2"/>
</dbReference>
<dbReference type="FunFam" id="1.25.10.10:FF:000394">
    <property type="entry name" value="general vesicular transport factor p115"/>
    <property type="match status" value="1"/>
</dbReference>
<evidence type="ECO:0000256" key="5">
    <source>
        <dbReference type="ARBA" id="ARBA00022737"/>
    </source>
</evidence>
<dbReference type="GO" id="GO:0012507">
    <property type="term" value="C:ER to Golgi transport vesicle membrane"/>
    <property type="evidence" value="ECO:0007669"/>
    <property type="project" value="TreeGrafter"/>
</dbReference>
<dbReference type="OrthoDB" id="198977at2759"/>
<evidence type="ECO:0000259" key="10">
    <source>
        <dbReference type="Pfam" id="PF04869"/>
    </source>
</evidence>
<accession>A0A8J9UHY0</accession>
<dbReference type="Gene3D" id="1.25.10.10">
    <property type="entry name" value="Leucine-rich Repeat Variant"/>
    <property type="match status" value="1"/>
</dbReference>
<dbReference type="InterPro" id="IPR024095">
    <property type="entry name" value="Vesicle_P115"/>
</dbReference>
<dbReference type="GO" id="GO:0045056">
    <property type="term" value="P:transcytosis"/>
    <property type="evidence" value="ECO:0007669"/>
    <property type="project" value="TreeGrafter"/>
</dbReference>
<dbReference type="GO" id="GO:0048211">
    <property type="term" value="P:Golgi vesicle docking"/>
    <property type="evidence" value="ECO:0007669"/>
    <property type="project" value="TreeGrafter"/>
</dbReference>
<dbReference type="GO" id="GO:0006886">
    <property type="term" value="P:intracellular protein transport"/>
    <property type="evidence" value="ECO:0007669"/>
    <property type="project" value="InterPro"/>
</dbReference>
<dbReference type="InterPro" id="IPR041209">
    <property type="entry name" value="P115_Arm_rpt"/>
</dbReference>
<evidence type="ECO:0000256" key="9">
    <source>
        <dbReference type="SAM" id="Coils"/>
    </source>
</evidence>
<dbReference type="GO" id="GO:0005795">
    <property type="term" value="C:Golgi stack"/>
    <property type="evidence" value="ECO:0007669"/>
    <property type="project" value="TreeGrafter"/>
</dbReference>
<reference evidence="12" key="1">
    <citation type="submission" date="2021-12" db="EMBL/GenBank/DDBJ databases">
        <authorList>
            <person name="Martin H S."/>
        </authorList>
    </citation>
    <scope>NUCLEOTIDE SEQUENCE</scope>
</reference>
<dbReference type="GO" id="GO:0006888">
    <property type="term" value="P:endoplasmic reticulum to Golgi vesicle-mediated transport"/>
    <property type="evidence" value="ECO:0007669"/>
    <property type="project" value="TreeGrafter"/>
</dbReference>
<evidence type="ECO:0000256" key="8">
    <source>
        <dbReference type="ARBA" id="ARBA00023136"/>
    </source>
</evidence>
<evidence type="ECO:0000256" key="1">
    <source>
        <dbReference type="ARBA" id="ARBA00004184"/>
    </source>
</evidence>
<keyword evidence="13" id="KW-1185">Reference proteome</keyword>
<evidence type="ECO:0000256" key="4">
    <source>
        <dbReference type="ARBA" id="ARBA00022490"/>
    </source>
</evidence>
<dbReference type="InterPro" id="IPR016024">
    <property type="entry name" value="ARM-type_fold"/>
</dbReference>
<evidence type="ECO:0000256" key="3">
    <source>
        <dbReference type="ARBA" id="ARBA00004555"/>
    </source>
</evidence>
<gene>
    <name evidence="12" type="ORF">BINO364_LOCUS6772</name>
</gene>
<feature type="coiled-coil region" evidence="9">
    <location>
        <begin position="724"/>
        <end position="772"/>
    </location>
</feature>
<evidence type="ECO:0000256" key="6">
    <source>
        <dbReference type="ARBA" id="ARBA00023034"/>
    </source>
</evidence>
<keyword evidence="7 9" id="KW-0175">Coiled coil</keyword>
<dbReference type="EMBL" id="OV170222">
    <property type="protein sequence ID" value="CAH0720558.1"/>
    <property type="molecule type" value="Genomic_DNA"/>
</dbReference>
<comment type="subcellular location">
    <subcellularLocation>
        <location evidence="2">Cytoplasm</location>
    </subcellularLocation>
    <subcellularLocation>
        <location evidence="1">Endomembrane system</location>
        <topology evidence="1">Peripheral membrane protein</topology>
    </subcellularLocation>
    <subcellularLocation>
        <location evidence="3">Golgi apparatus</location>
    </subcellularLocation>
</comment>
<evidence type="ECO:0000313" key="13">
    <source>
        <dbReference type="Proteomes" id="UP000838878"/>
    </source>
</evidence>
<feature type="domain" description="Vesicle tethering protein Uso1/P115-like head" evidence="10">
    <location>
        <begin position="368"/>
        <end position="628"/>
    </location>
</feature>
<dbReference type="InterPro" id="IPR006953">
    <property type="entry name" value="Vesicle_Uso1_P115_head"/>
</dbReference>
<sequence length="807" mass="89048">MDFLKSGLKTVLGAPETGQQPSVADTVERLVERASNSTLLEDRRDACRALKAMSRKYRLEVGAQGLDTLKQVLELDRADNETINYALDTLNNIVSPSQFEEEEDKPHLPINIGDQFTEMFIKDPRNIQLVLDLLDEYDFRVRLSTVQLLISLLTNRTKDIQEIILDKPMGVSKMMDLLADSREVIRNETLLLLIKLTKGNANIQKIVAFENAFDRLFEIVNSEGYSDGGIIVEDCLLVMLNLLKNNSSNINFFKEGSYIQKMLPMFNMPEDSEETGWSPQKVANVHCMLQLVRTLVSPSNSAQIISSCQKIMKNVGLLDALCNILMASGVPADILTETINTVGEVVRGDAANQEFIGNVIAPSYPPRPAIIVLLMSMVNEKQPFPLRCAVLYCFQCYLYHNEISQANLVLTLLPSTSDVSSLTSGQILCGGLFSSDVLSNWFAAVALKHALIDNTGQKEQLLRVLLATNIGSAPVSLLQQCTLLLQQTTKLQSKVALLMLLSQWTAQCGAAVAALLRAAGAVSYLVSQTCSNEHDDNEYLLQGLSAFLLAICVHFNDDSVPNYTKDALRQLLVKRIGVETLTAKLCEVARHELYNRAAKHPQLRVSGPGEVLIDYEFCRLFKGLEGVVVQSVTAAEGAAAAAAGGEAAQGGEELAQYKQLIRQQDARLQELVYQLEQTQALRTALSDSLAANSLLKDENTLLKAQLSTVSQTSPPTPSEPDPRLADYESKVSALTLEVLKLNQELVAAKDTIKKNNEELEKLKNDQDDLLVLLADQDARLTEYKMRLISLGETVEDDNTIEPEENLT</sequence>
<dbReference type="Pfam" id="PF18770">
    <property type="entry name" value="Arm_vescicular"/>
    <property type="match status" value="1"/>
</dbReference>
<dbReference type="InterPro" id="IPR006955">
    <property type="entry name" value="Uso1_p115_C"/>
</dbReference>
<dbReference type="InterPro" id="IPR011989">
    <property type="entry name" value="ARM-like"/>
</dbReference>
<keyword evidence="8" id="KW-0472">Membrane</keyword>
<keyword evidence="6" id="KW-0333">Golgi apparatus</keyword>
<organism evidence="12 13">
    <name type="scientific">Brenthis ino</name>
    <name type="common">lesser marbled fritillary</name>
    <dbReference type="NCBI Taxonomy" id="405034"/>
    <lineage>
        <taxon>Eukaryota</taxon>
        <taxon>Metazoa</taxon>
        <taxon>Ecdysozoa</taxon>
        <taxon>Arthropoda</taxon>
        <taxon>Hexapoda</taxon>
        <taxon>Insecta</taxon>
        <taxon>Pterygota</taxon>
        <taxon>Neoptera</taxon>
        <taxon>Endopterygota</taxon>
        <taxon>Lepidoptera</taxon>
        <taxon>Glossata</taxon>
        <taxon>Ditrysia</taxon>
        <taxon>Papilionoidea</taxon>
        <taxon>Nymphalidae</taxon>
        <taxon>Heliconiinae</taxon>
        <taxon>Argynnini</taxon>
        <taxon>Brenthis</taxon>
    </lineage>
</organism>
<evidence type="ECO:0000256" key="7">
    <source>
        <dbReference type="ARBA" id="ARBA00023054"/>
    </source>
</evidence>
<dbReference type="AlphaFoldDB" id="A0A8J9UHY0"/>
<name>A0A8J9UHY0_9NEOP</name>
<evidence type="ECO:0000313" key="12">
    <source>
        <dbReference type="EMBL" id="CAH0720558.1"/>
    </source>
</evidence>
<evidence type="ECO:0008006" key="14">
    <source>
        <dbReference type="Google" id="ProtNLM"/>
    </source>
</evidence>
<keyword evidence="4" id="KW-0963">Cytoplasm</keyword>
<proteinExistence type="predicted"/>
<dbReference type="PANTHER" id="PTHR10013">
    <property type="entry name" value="GENERAL VESICULAR TRANSPORT FACTOR P115"/>
    <property type="match status" value="1"/>
</dbReference>
<dbReference type="Pfam" id="PF04871">
    <property type="entry name" value="Uso1_p115_C"/>
    <property type="match status" value="1"/>
</dbReference>
<evidence type="ECO:0000259" key="11">
    <source>
        <dbReference type="Pfam" id="PF04871"/>
    </source>
</evidence>
<dbReference type="SUPFAM" id="SSF48371">
    <property type="entry name" value="ARM repeat"/>
    <property type="match status" value="1"/>
</dbReference>